<dbReference type="Pfam" id="PF13426">
    <property type="entry name" value="PAS_9"/>
    <property type="match status" value="1"/>
</dbReference>
<dbReference type="CDD" id="cd00082">
    <property type="entry name" value="HisKA"/>
    <property type="match status" value="1"/>
</dbReference>
<keyword evidence="4" id="KW-0597">Phosphoprotein</keyword>
<dbReference type="STRING" id="523843.SAMN06264941_0722"/>
<evidence type="ECO:0000256" key="7">
    <source>
        <dbReference type="ARBA" id="ARBA00022741"/>
    </source>
</evidence>
<evidence type="ECO:0000256" key="4">
    <source>
        <dbReference type="ARBA" id="ARBA00022553"/>
    </source>
</evidence>
<dbReference type="Pfam" id="PF02518">
    <property type="entry name" value="HATPase_c"/>
    <property type="match status" value="1"/>
</dbReference>
<dbReference type="InterPro" id="IPR000700">
    <property type="entry name" value="PAS-assoc_C"/>
</dbReference>
<dbReference type="Gene3D" id="3.30.450.20">
    <property type="entry name" value="PAS domain"/>
    <property type="match status" value="1"/>
</dbReference>
<dbReference type="PANTHER" id="PTHR42878">
    <property type="entry name" value="TWO-COMPONENT HISTIDINE KINASE"/>
    <property type="match status" value="1"/>
</dbReference>
<dbReference type="EMBL" id="FXBN01000001">
    <property type="protein sequence ID" value="SMH33575.1"/>
    <property type="molecule type" value="Genomic_DNA"/>
</dbReference>
<dbReference type="PROSITE" id="PS50109">
    <property type="entry name" value="HIS_KIN"/>
    <property type="match status" value="1"/>
</dbReference>
<dbReference type="PRINTS" id="PR00344">
    <property type="entry name" value="BCTRLSENSOR"/>
</dbReference>
<dbReference type="InterPro" id="IPR005467">
    <property type="entry name" value="His_kinase_dom"/>
</dbReference>
<dbReference type="CDD" id="cd00075">
    <property type="entry name" value="HATPase"/>
    <property type="match status" value="1"/>
</dbReference>
<keyword evidence="9" id="KW-0067">ATP-binding</keyword>
<dbReference type="GO" id="GO:0007234">
    <property type="term" value="P:osmosensory signaling via phosphorelay pathway"/>
    <property type="evidence" value="ECO:0007669"/>
    <property type="project" value="TreeGrafter"/>
</dbReference>
<feature type="domain" description="Histidine kinase" evidence="13">
    <location>
        <begin position="159"/>
        <end position="370"/>
    </location>
</feature>
<name>A0A1L9C5M6_9EURY</name>
<dbReference type="InterPro" id="IPR003594">
    <property type="entry name" value="HATPase_dom"/>
</dbReference>
<evidence type="ECO:0000259" key="13">
    <source>
        <dbReference type="PROSITE" id="PS50109"/>
    </source>
</evidence>
<dbReference type="SMART" id="SM00091">
    <property type="entry name" value="PAS"/>
    <property type="match status" value="1"/>
</dbReference>
<sequence>MKWGVIVEEMDKSKQYPTDMYSTLVKKSNDGIIIIQKEAIIFANPKFREIIGYTSEELKGMDFKNIFPAENINMISERYHRRLKKDPDIPERYETEMLSKQGLRVPVEISASYIEHDNMPADMAIIRDITERRDAEKRFEQYTKSLEKNYHVKELFGDIVSHDLKNPAGIIKGYSQLLIEREEDAEKKKMAITINRNINRILELIENASVFVKLDTLTDIKFEKADLAMMLQKVANEYAEEIQEKEVDLKINTSGQYLANIHKSIQEAFSNLLSNAIKYGPQRGHITIDIIEDNDMWKIRFIDEGEGVPDDKKELIFERFERAGSSVSIKGTGLGLAIVKKIMELHGGQTGVEDRQDRKGSIFWATIPRA</sequence>
<dbReference type="PROSITE" id="PS50112">
    <property type="entry name" value="PAS"/>
    <property type="match status" value="1"/>
</dbReference>
<dbReference type="SUPFAM" id="SSF55874">
    <property type="entry name" value="ATPase domain of HSP90 chaperone/DNA topoisomerase II/histidine kinase"/>
    <property type="match status" value="1"/>
</dbReference>
<evidence type="ECO:0000256" key="9">
    <source>
        <dbReference type="ARBA" id="ARBA00022840"/>
    </source>
</evidence>
<dbReference type="InterPro" id="IPR036890">
    <property type="entry name" value="HATPase_C_sf"/>
</dbReference>
<dbReference type="GO" id="GO:0000156">
    <property type="term" value="F:phosphorelay response regulator activity"/>
    <property type="evidence" value="ECO:0007669"/>
    <property type="project" value="TreeGrafter"/>
</dbReference>
<dbReference type="GO" id="GO:0030295">
    <property type="term" value="F:protein kinase activator activity"/>
    <property type="evidence" value="ECO:0007669"/>
    <property type="project" value="TreeGrafter"/>
</dbReference>
<evidence type="ECO:0000256" key="11">
    <source>
        <dbReference type="ARBA" id="ARBA00023012"/>
    </source>
</evidence>
<keyword evidence="7" id="KW-0547">Nucleotide-binding</keyword>
<dbReference type="SMART" id="SM00387">
    <property type="entry name" value="HATPase_c"/>
    <property type="match status" value="1"/>
</dbReference>
<keyword evidence="11" id="KW-0902">Two-component regulatory system</keyword>
<feature type="domain" description="PAC" evidence="15">
    <location>
        <begin position="91"/>
        <end position="141"/>
    </location>
</feature>
<dbReference type="InterPro" id="IPR036097">
    <property type="entry name" value="HisK_dim/P_sf"/>
</dbReference>
<keyword evidence="12" id="KW-0472">Membrane</keyword>
<accession>A0A1L9C5M6</accession>
<dbReference type="InterPro" id="IPR000014">
    <property type="entry name" value="PAS"/>
</dbReference>
<dbReference type="Pfam" id="PF00512">
    <property type="entry name" value="HisKA"/>
    <property type="match status" value="1"/>
</dbReference>
<dbReference type="Proteomes" id="UP000185713">
    <property type="component" value="Unassembled WGS sequence"/>
</dbReference>
<evidence type="ECO:0000256" key="1">
    <source>
        <dbReference type="ARBA" id="ARBA00000085"/>
    </source>
</evidence>
<evidence type="ECO:0000256" key="6">
    <source>
        <dbReference type="ARBA" id="ARBA00022692"/>
    </source>
</evidence>
<comment type="subcellular location">
    <subcellularLocation>
        <location evidence="2">Membrane</location>
        <topology evidence="2">Multi-pass membrane protein</topology>
    </subcellularLocation>
</comment>
<dbReference type="InterPro" id="IPR003661">
    <property type="entry name" value="HisK_dim/P_dom"/>
</dbReference>
<reference evidence="18" key="2">
    <citation type="submission" date="2017-04" db="EMBL/GenBank/DDBJ databases">
        <authorList>
            <person name="Afonso C.L."/>
            <person name="Miller P.J."/>
            <person name="Scott M.A."/>
            <person name="Spackman E."/>
            <person name="Goraichik I."/>
            <person name="Dimitrov K.M."/>
            <person name="Suarez D.L."/>
            <person name="Swayne D.E."/>
        </authorList>
    </citation>
    <scope>NUCLEOTIDE SEQUENCE [LARGE SCALE GENOMIC DNA]</scope>
    <source>
        <strain evidence="18">FDF-1</strain>
    </source>
</reference>
<keyword evidence="8 16" id="KW-0418">Kinase</keyword>
<dbReference type="InterPro" id="IPR035965">
    <property type="entry name" value="PAS-like_dom_sf"/>
</dbReference>
<evidence type="ECO:0000256" key="2">
    <source>
        <dbReference type="ARBA" id="ARBA00004141"/>
    </source>
</evidence>
<evidence type="ECO:0000259" key="14">
    <source>
        <dbReference type="PROSITE" id="PS50112"/>
    </source>
</evidence>
<keyword evidence="10" id="KW-1133">Transmembrane helix</keyword>
<dbReference type="EMBL" id="JWTK01000002">
    <property type="protein sequence ID" value="OJH49835.1"/>
    <property type="molecule type" value="Genomic_DNA"/>
</dbReference>
<dbReference type="SUPFAM" id="SSF55785">
    <property type="entry name" value="PYP-like sensor domain (PAS domain)"/>
    <property type="match status" value="1"/>
</dbReference>
<evidence type="ECO:0000313" key="18">
    <source>
        <dbReference type="EMBL" id="SMH33575.1"/>
    </source>
</evidence>
<dbReference type="NCBIfam" id="TIGR00229">
    <property type="entry name" value="sensory_box"/>
    <property type="match status" value="1"/>
</dbReference>
<evidence type="ECO:0000313" key="20">
    <source>
        <dbReference type="Proteomes" id="UP000193969"/>
    </source>
</evidence>
<dbReference type="InterPro" id="IPR050351">
    <property type="entry name" value="BphY/WalK/GraS-like"/>
</dbReference>
<dbReference type="GO" id="GO:0005524">
    <property type="term" value="F:ATP binding"/>
    <property type="evidence" value="ECO:0007669"/>
    <property type="project" value="UniProtKB-KW"/>
</dbReference>
<evidence type="ECO:0000313" key="21">
    <source>
        <dbReference type="Proteomes" id="UP000278252"/>
    </source>
</evidence>
<proteinExistence type="predicted"/>
<dbReference type="InterPro" id="IPR004358">
    <property type="entry name" value="Sig_transdc_His_kin-like_C"/>
</dbReference>
<evidence type="ECO:0000256" key="10">
    <source>
        <dbReference type="ARBA" id="ARBA00022989"/>
    </source>
</evidence>
<dbReference type="SMART" id="SM00388">
    <property type="entry name" value="HisKA"/>
    <property type="match status" value="1"/>
</dbReference>
<dbReference type="Gene3D" id="1.10.287.130">
    <property type="match status" value="1"/>
</dbReference>
<evidence type="ECO:0000256" key="12">
    <source>
        <dbReference type="ARBA" id="ARBA00023136"/>
    </source>
</evidence>
<dbReference type="SUPFAM" id="SSF47384">
    <property type="entry name" value="Homodimeric domain of signal transducing histidine kinase"/>
    <property type="match status" value="1"/>
</dbReference>
<keyword evidence="6" id="KW-0812">Transmembrane</keyword>
<dbReference type="PANTHER" id="PTHR42878:SF7">
    <property type="entry name" value="SENSOR HISTIDINE KINASE GLRK"/>
    <property type="match status" value="1"/>
</dbReference>
<dbReference type="EMBL" id="RJJH01000001">
    <property type="protein sequence ID" value="RNI13349.1"/>
    <property type="molecule type" value="Genomic_DNA"/>
</dbReference>
<reference evidence="17 21" key="4">
    <citation type="submission" date="2018-10" db="EMBL/GenBank/DDBJ databases">
        <title>Cultivation of a novel Methanohalophilus strain from Kebrit Deep of the Red Sea and a genomic comparison of members of the genus Methanohalophilus.</title>
        <authorList>
            <person name="Guan Y."/>
            <person name="Ngugi D.K."/>
            <person name="Stingl U."/>
        </authorList>
    </citation>
    <scope>NUCLEOTIDE SEQUENCE [LARGE SCALE GENOMIC DNA]</scope>
    <source>
        <strain evidence="17 21">DSM 7471</strain>
    </source>
</reference>
<reference evidence="16 19" key="1">
    <citation type="submission" date="2014-12" db="EMBL/GenBank/DDBJ databases">
        <title>The genome sequence of Methanohalophilus portucalensis strain FDF1.</title>
        <authorList>
            <person name="Lai M.-C."/>
            <person name="Lai S.-J."/>
        </authorList>
    </citation>
    <scope>NUCLEOTIDE SEQUENCE [LARGE SCALE GENOMIC DNA]</scope>
    <source>
        <strain evidence="16 19">FDF-1</strain>
    </source>
</reference>
<evidence type="ECO:0000313" key="19">
    <source>
        <dbReference type="Proteomes" id="UP000185713"/>
    </source>
</evidence>
<keyword evidence="5" id="KW-0808">Transferase</keyword>
<dbReference type="Proteomes" id="UP000278252">
    <property type="component" value="Unassembled WGS sequence"/>
</dbReference>
<reference evidence="20" key="3">
    <citation type="submission" date="2017-04" db="EMBL/GenBank/DDBJ databases">
        <authorList>
            <person name="Varghese N."/>
            <person name="Submissions S."/>
        </authorList>
    </citation>
    <scope>NUCLEOTIDE SEQUENCE [LARGE SCALE GENOMIC DNA]</scope>
    <source>
        <strain evidence="20">FDF-1</strain>
    </source>
</reference>
<evidence type="ECO:0000256" key="3">
    <source>
        <dbReference type="ARBA" id="ARBA00012438"/>
    </source>
</evidence>
<dbReference type="GO" id="GO:0000155">
    <property type="term" value="F:phosphorelay sensor kinase activity"/>
    <property type="evidence" value="ECO:0007669"/>
    <property type="project" value="InterPro"/>
</dbReference>
<gene>
    <name evidence="17" type="ORF">EFE41_01860</name>
    <name evidence="16" type="ORF">MPF_0623</name>
    <name evidence="18" type="ORF">SAMN06264941_0722</name>
</gene>
<evidence type="ECO:0000313" key="17">
    <source>
        <dbReference type="EMBL" id="RNI13349.1"/>
    </source>
</evidence>
<keyword evidence="20" id="KW-1185">Reference proteome</keyword>
<dbReference type="CDD" id="cd00130">
    <property type="entry name" value="PAS"/>
    <property type="match status" value="1"/>
</dbReference>
<organism evidence="16 19">
    <name type="scientific">Methanohalophilus portucalensis FDF-1</name>
    <dbReference type="NCBI Taxonomy" id="523843"/>
    <lineage>
        <taxon>Archaea</taxon>
        <taxon>Methanobacteriati</taxon>
        <taxon>Methanobacteriota</taxon>
        <taxon>Stenosarchaea group</taxon>
        <taxon>Methanomicrobia</taxon>
        <taxon>Methanosarcinales</taxon>
        <taxon>Methanosarcinaceae</taxon>
        <taxon>Methanohalophilus</taxon>
    </lineage>
</organism>
<evidence type="ECO:0000256" key="8">
    <source>
        <dbReference type="ARBA" id="ARBA00022777"/>
    </source>
</evidence>
<protein>
    <recommendedName>
        <fullName evidence="3">histidine kinase</fullName>
        <ecNumber evidence="3">2.7.13.3</ecNumber>
    </recommendedName>
</protein>
<dbReference type="EC" id="2.7.13.3" evidence="3"/>
<comment type="catalytic activity">
    <reaction evidence="1">
        <text>ATP + protein L-histidine = ADP + protein N-phospho-L-histidine.</text>
        <dbReference type="EC" id="2.7.13.3"/>
    </reaction>
</comment>
<evidence type="ECO:0000313" key="16">
    <source>
        <dbReference type="EMBL" id="OJH49835.1"/>
    </source>
</evidence>
<dbReference type="AlphaFoldDB" id="A0A1L9C5M6"/>
<evidence type="ECO:0000256" key="5">
    <source>
        <dbReference type="ARBA" id="ARBA00022679"/>
    </source>
</evidence>
<evidence type="ECO:0000259" key="15">
    <source>
        <dbReference type="PROSITE" id="PS50113"/>
    </source>
</evidence>
<dbReference type="Gene3D" id="3.30.565.10">
    <property type="entry name" value="Histidine kinase-like ATPase, C-terminal domain"/>
    <property type="match status" value="1"/>
</dbReference>
<dbReference type="Proteomes" id="UP000193969">
    <property type="component" value="Unassembled WGS sequence"/>
</dbReference>
<dbReference type="GO" id="GO:0016020">
    <property type="term" value="C:membrane"/>
    <property type="evidence" value="ECO:0007669"/>
    <property type="project" value="UniProtKB-SubCell"/>
</dbReference>
<dbReference type="PROSITE" id="PS50113">
    <property type="entry name" value="PAC"/>
    <property type="match status" value="1"/>
</dbReference>
<feature type="domain" description="PAS" evidence="14">
    <location>
        <begin position="40"/>
        <end position="86"/>
    </location>
</feature>